<reference evidence="9" key="1">
    <citation type="journal article" date="2022" name="Microbiol. Resour. Announc.">
        <title>Draft Genome Sequence of a Methanogenic Archaeon from West Spitsbergen Permafrost.</title>
        <authorList>
            <person name="Trubitsyn V."/>
            <person name="Rivkina E."/>
            <person name="Shcherbakova V."/>
        </authorList>
    </citation>
    <scope>NUCLEOTIDE SEQUENCE [LARGE SCALE GENOMIC DNA]</scope>
    <source>
        <strain evidence="9">VT</strain>
    </source>
</reference>
<accession>A0A8T5URP9</accession>
<dbReference type="InterPro" id="IPR051790">
    <property type="entry name" value="Cytochrome_c-biogenesis_DsbD"/>
</dbReference>
<keyword evidence="3 6" id="KW-0812">Transmembrane</keyword>
<keyword evidence="5 6" id="KW-0472">Membrane</keyword>
<feature type="transmembrane region" description="Helical" evidence="6">
    <location>
        <begin position="111"/>
        <end position="137"/>
    </location>
</feature>
<proteinExistence type="inferred from homology"/>
<sequence length="204" mass="22547">MYIGFLFSFSAGLVSVVSPCVLPLIPIVVGHSILNRKTKDILAFIIGFYIVFAVLTVSTAIFTVAINHYIYYFRLIAAILIIVLGIYFIVNRNIFNYSYKPNPKNETAGSFLIGILTSLAWSPCYGPYIVAVAAYSAATGNWIYSIENMLLFAVGFSISLLLMAFLASKLPFNRIMKYSNEIRIFSGIIITIAGVYLLSGYLGL</sequence>
<evidence type="ECO:0000256" key="4">
    <source>
        <dbReference type="ARBA" id="ARBA00022989"/>
    </source>
</evidence>
<evidence type="ECO:0000256" key="1">
    <source>
        <dbReference type="ARBA" id="ARBA00004141"/>
    </source>
</evidence>
<feature type="transmembrane region" description="Helical" evidence="6">
    <location>
        <begin position="71"/>
        <end position="90"/>
    </location>
</feature>
<dbReference type="EMBL" id="JAIOUQ010000003">
    <property type="protein sequence ID" value="MBZ2164646.1"/>
    <property type="molecule type" value="Genomic_DNA"/>
</dbReference>
<comment type="subcellular location">
    <subcellularLocation>
        <location evidence="1">Membrane</location>
        <topology evidence="1">Multi-pass membrane protein</topology>
    </subcellularLocation>
</comment>
<evidence type="ECO:0000259" key="7">
    <source>
        <dbReference type="Pfam" id="PF02683"/>
    </source>
</evidence>
<keyword evidence="9" id="KW-1185">Reference proteome</keyword>
<evidence type="ECO:0000256" key="6">
    <source>
        <dbReference type="SAM" id="Phobius"/>
    </source>
</evidence>
<feature type="domain" description="Cytochrome C biogenesis protein transmembrane" evidence="7">
    <location>
        <begin position="6"/>
        <end position="199"/>
    </location>
</feature>
<dbReference type="GO" id="GO:0017004">
    <property type="term" value="P:cytochrome complex assembly"/>
    <property type="evidence" value="ECO:0007669"/>
    <property type="project" value="InterPro"/>
</dbReference>
<dbReference type="RefSeq" id="WP_223790333.1">
    <property type="nucleotide sequence ID" value="NZ_JAIOUQ010000003.1"/>
</dbReference>
<dbReference type="GO" id="GO:0016020">
    <property type="term" value="C:membrane"/>
    <property type="evidence" value="ECO:0007669"/>
    <property type="project" value="UniProtKB-SubCell"/>
</dbReference>
<comment type="caution">
    <text evidence="8">The sequence shown here is derived from an EMBL/GenBank/DDBJ whole genome shotgun (WGS) entry which is preliminary data.</text>
</comment>
<dbReference type="InterPro" id="IPR003834">
    <property type="entry name" value="Cyt_c_assmbl_TM_dom"/>
</dbReference>
<gene>
    <name evidence="8" type="ORF">K8N75_01070</name>
</gene>
<dbReference type="PANTHER" id="PTHR31272:SF9">
    <property type="entry name" value="BLL1027 PROTEIN"/>
    <property type="match status" value="1"/>
</dbReference>
<dbReference type="AlphaFoldDB" id="A0A8T5URP9"/>
<keyword evidence="4 6" id="KW-1133">Transmembrane helix</keyword>
<feature type="transmembrane region" description="Helical" evidence="6">
    <location>
        <begin position="6"/>
        <end position="29"/>
    </location>
</feature>
<organism evidence="8 9">
    <name type="scientific">Methanobacterium spitsbergense</name>
    <dbReference type="NCBI Taxonomy" id="2874285"/>
    <lineage>
        <taxon>Archaea</taxon>
        <taxon>Methanobacteriati</taxon>
        <taxon>Methanobacteriota</taxon>
        <taxon>Methanomada group</taxon>
        <taxon>Methanobacteria</taxon>
        <taxon>Methanobacteriales</taxon>
        <taxon>Methanobacteriaceae</taxon>
        <taxon>Methanobacterium</taxon>
    </lineage>
</organism>
<feature type="transmembrane region" description="Helical" evidence="6">
    <location>
        <begin position="149"/>
        <end position="172"/>
    </location>
</feature>
<dbReference type="Pfam" id="PF02683">
    <property type="entry name" value="DsbD_TM"/>
    <property type="match status" value="1"/>
</dbReference>
<evidence type="ECO:0000313" key="9">
    <source>
        <dbReference type="Proteomes" id="UP000825933"/>
    </source>
</evidence>
<feature type="transmembrane region" description="Helical" evidence="6">
    <location>
        <begin position="41"/>
        <end position="65"/>
    </location>
</feature>
<name>A0A8T5URP9_9EURY</name>
<protein>
    <submittedName>
        <fullName evidence="8">Cytochrome c biogenesis CcdA family protein</fullName>
    </submittedName>
</protein>
<feature type="transmembrane region" description="Helical" evidence="6">
    <location>
        <begin position="184"/>
        <end position="202"/>
    </location>
</feature>
<dbReference type="Proteomes" id="UP000825933">
    <property type="component" value="Unassembled WGS sequence"/>
</dbReference>
<evidence type="ECO:0000256" key="3">
    <source>
        <dbReference type="ARBA" id="ARBA00022692"/>
    </source>
</evidence>
<evidence type="ECO:0000313" key="8">
    <source>
        <dbReference type="EMBL" id="MBZ2164646.1"/>
    </source>
</evidence>
<evidence type="ECO:0000256" key="5">
    <source>
        <dbReference type="ARBA" id="ARBA00023136"/>
    </source>
</evidence>
<evidence type="ECO:0000256" key="2">
    <source>
        <dbReference type="ARBA" id="ARBA00006143"/>
    </source>
</evidence>
<dbReference type="PANTHER" id="PTHR31272">
    <property type="entry name" value="CYTOCHROME C-TYPE BIOGENESIS PROTEIN HI_1454-RELATED"/>
    <property type="match status" value="1"/>
</dbReference>
<comment type="similarity">
    <text evidence="2">Belongs to the DsbD family.</text>
</comment>